<feature type="signal peptide" evidence="13">
    <location>
        <begin position="1"/>
        <end position="18"/>
    </location>
</feature>
<dbReference type="PRINTS" id="PR00067">
    <property type="entry name" value="CATALASE"/>
</dbReference>
<dbReference type="InterPro" id="IPR011614">
    <property type="entry name" value="Catalase_core"/>
</dbReference>
<keyword evidence="13" id="KW-0732">Signal</keyword>
<evidence type="ECO:0000256" key="9">
    <source>
        <dbReference type="ARBA" id="ARBA00023324"/>
    </source>
</evidence>
<evidence type="ECO:0000256" key="1">
    <source>
        <dbReference type="ARBA" id="ARBA00001971"/>
    </source>
</evidence>
<evidence type="ECO:0000256" key="10">
    <source>
        <dbReference type="PIRNR" id="PIRNR038927"/>
    </source>
</evidence>
<accession>A0ABR3G9E8</accession>
<keyword evidence="16" id="KW-1185">Reference proteome</keyword>
<dbReference type="SUPFAM" id="SSF56634">
    <property type="entry name" value="Heme-dependent catalase-like"/>
    <property type="match status" value="1"/>
</dbReference>
<dbReference type="Pfam" id="PF00199">
    <property type="entry name" value="Catalase"/>
    <property type="match status" value="1"/>
</dbReference>
<gene>
    <name evidence="15" type="ORF">Q9L58_008627</name>
</gene>
<evidence type="ECO:0000256" key="6">
    <source>
        <dbReference type="ARBA" id="ARBA00022723"/>
    </source>
</evidence>
<keyword evidence="6 10" id="KW-0479">Metal-binding</keyword>
<keyword evidence="9 10" id="KW-0376">Hydrogen peroxide</keyword>
<sequence>MRQSIITAVLLNALIARAACPFMDGNGEELKRRTVKVAGDDGFLDQFTVDDTDVYTTTDSGTPVTDHNSLKAGARGPTLLEDFVLRTKITRFDHERVPERAVHARGAAAHGYFESYADWSNVTAASFLGAAQKQTPVFLRFSTVAGSRGSADLARDVHGFAVRFYTDAGNYDIVGNNVPVFFLQDAMQFPDLIHAVKPQPNHEMPQAATAHDTAWDFFSQNPSTMHTLLWAMSGHGIPRSYRHIDGFGVHTFRFVNDEGNSKLVKYHFKTKQGLASLVWSEALTLNGQNPDFHRADLFEAIESGNFPEWEVGVQIMEESDVLRWGIDLLDPTKFVPVEKVPITPIGKMVLNRNTANYFAETEQAMYSPGHLVRGIDFSDDPLLQGRLFSYVDTQLNRNGGPNFEQIPINRPRVPVHNNNRDGAGQQMIPFNKIAYGVNTLNGGSPKQANQNEGKGFFTAPARRVVDAAYVRDISPTFLDYWTQPRLFFNSLVPAEQQMVVNAVRFELAKVGSVDVRKASIAQLNKISNDLAKRVALAFGLEAPAPDAKYYHNSTTAGVSAFRNPLPTIAALKVGILASTSSKSSLAQAAALAEALAAKGAFTVIIGEYIVDGVDQTYAASDAVHFDGVIAVDGTKGLFGLKTASSLYPNQRPASIIRDSFLYGKPVGVIGDAKEGLSACSIEAAPGIYINDATYDVGKIIDQFEQGLKTFKFLDRFALD</sequence>
<dbReference type="InterPro" id="IPR029062">
    <property type="entry name" value="Class_I_gatase-like"/>
</dbReference>
<protein>
    <recommendedName>
        <fullName evidence="3 10">Catalase</fullName>
        <ecNumber evidence="3 10">1.11.1.6</ecNumber>
    </recommendedName>
</protein>
<dbReference type="InterPro" id="IPR020835">
    <property type="entry name" value="Catalase_sf"/>
</dbReference>
<dbReference type="InterPro" id="IPR018028">
    <property type="entry name" value="Catalase"/>
</dbReference>
<keyword evidence="8 10" id="KW-0408">Iron</keyword>
<dbReference type="Pfam" id="PF18011">
    <property type="entry name" value="Catalase_C"/>
    <property type="match status" value="1"/>
</dbReference>
<feature type="chain" id="PRO_5047208308" description="Catalase" evidence="13">
    <location>
        <begin position="19"/>
        <end position="719"/>
    </location>
</feature>
<dbReference type="PANTHER" id="PTHR42821">
    <property type="entry name" value="CATALASE"/>
    <property type="match status" value="1"/>
</dbReference>
<proteinExistence type="inferred from homology"/>
<evidence type="ECO:0000256" key="13">
    <source>
        <dbReference type="SAM" id="SignalP"/>
    </source>
</evidence>
<dbReference type="Gene3D" id="2.40.180.10">
    <property type="entry name" value="Catalase core domain"/>
    <property type="match status" value="1"/>
</dbReference>
<dbReference type="InterPro" id="IPR024712">
    <property type="entry name" value="Catalase_clade2"/>
</dbReference>
<dbReference type="InterPro" id="IPR024708">
    <property type="entry name" value="Catalase_AS"/>
</dbReference>
<evidence type="ECO:0000256" key="3">
    <source>
        <dbReference type="ARBA" id="ARBA00012314"/>
    </source>
</evidence>
<evidence type="ECO:0000256" key="7">
    <source>
        <dbReference type="ARBA" id="ARBA00023002"/>
    </source>
</evidence>
<evidence type="ECO:0000313" key="16">
    <source>
        <dbReference type="Proteomes" id="UP001447188"/>
    </source>
</evidence>
<dbReference type="PIRSF" id="PIRSF038927">
    <property type="entry name" value="Catalase_clade2"/>
    <property type="match status" value="1"/>
</dbReference>
<dbReference type="PROSITE" id="PS00437">
    <property type="entry name" value="CATALASE_1"/>
    <property type="match status" value="1"/>
</dbReference>
<evidence type="ECO:0000259" key="14">
    <source>
        <dbReference type="SMART" id="SM01060"/>
    </source>
</evidence>
<evidence type="ECO:0000256" key="2">
    <source>
        <dbReference type="ARBA" id="ARBA00005329"/>
    </source>
</evidence>
<keyword evidence="5 10" id="KW-0349">Heme</keyword>
<dbReference type="Pfam" id="PF06628">
    <property type="entry name" value="Catalase-rel"/>
    <property type="match status" value="1"/>
</dbReference>
<keyword evidence="7 10" id="KW-0560">Oxidoreductase</keyword>
<dbReference type="Proteomes" id="UP001447188">
    <property type="component" value="Unassembled WGS sequence"/>
</dbReference>
<comment type="cofactor">
    <cofactor evidence="1 10">
        <name>heme</name>
        <dbReference type="ChEBI" id="CHEBI:30413"/>
    </cofactor>
</comment>
<comment type="function">
    <text evidence="12">Catalyzes the degradation of hydrogen peroxide (H(2)O(2)) generated by peroxisomal oxidases to water and oxygen, thereby protecting cells from the toxic effects of hydrogen peroxide.</text>
</comment>
<feature type="domain" description="Catalase core" evidence="14">
    <location>
        <begin position="57"/>
        <end position="444"/>
    </location>
</feature>
<comment type="function">
    <text evidence="10">Occurs in almost all aerobically respiring organisms and serves to protect cells from the toxic effects of hydrogen peroxide.</text>
</comment>
<reference evidence="15 16" key="1">
    <citation type="submission" date="2024-02" db="EMBL/GenBank/DDBJ databases">
        <title>Discinaceae phylogenomics.</title>
        <authorList>
            <person name="Dirks A.C."/>
            <person name="James T.Y."/>
        </authorList>
    </citation>
    <scope>NUCLEOTIDE SEQUENCE [LARGE SCALE GENOMIC DNA]</scope>
    <source>
        <strain evidence="15 16">ACD0624</strain>
    </source>
</reference>
<evidence type="ECO:0000256" key="5">
    <source>
        <dbReference type="ARBA" id="ARBA00022617"/>
    </source>
</evidence>
<evidence type="ECO:0000256" key="4">
    <source>
        <dbReference type="ARBA" id="ARBA00022559"/>
    </source>
</evidence>
<evidence type="ECO:0000313" key="15">
    <source>
        <dbReference type="EMBL" id="KAL0632476.1"/>
    </source>
</evidence>
<dbReference type="EMBL" id="JBBBZM010000166">
    <property type="protein sequence ID" value="KAL0632476.1"/>
    <property type="molecule type" value="Genomic_DNA"/>
</dbReference>
<dbReference type="PANTHER" id="PTHR42821:SF3">
    <property type="entry name" value="CATALASE B"/>
    <property type="match status" value="1"/>
</dbReference>
<dbReference type="Gene3D" id="1.20.1370.20">
    <property type="match status" value="1"/>
</dbReference>
<comment type="similarity">
    <text evidence="2 10 11">Belongs to the catalase family.</text>
</comment>
<dbReference type="EC" id="1.11.1.6" evidence="3 10"/>
<evidence type="ECO:0000256" key="11">
    <source>
        <dbReference type="RuleBase" id="RU000498"/>
    </source>
</evidence>
<comment type="catalytic activity">
    <reaction evidence="10 11">
        <text>2 H2O2 = O2 + 2 H2O</text>
        <dbReference type="Rhea" id="RHEA:20309"/>
        <dbReference type="ChEBI" id="CHEBI:15377"/>
        <dbReference type="ChEBI" id="CHEBI:15379"/>
        <dbReference type="ChEBI" id="CHEBI:16240"/>
        <dbReference type="EC" id="1.11.1.6"/>
    </reaction>
</comment>
<name>A0ABR3G9E8_9PEZI</name>
<comment type="caution">
    <text evidence="15">The sequence shown here is derived from an EMBL/GenBank/DDBJ whole genome shotgun (WGS) entry which is preliminary data.</text>
</comment>
<dbReference type="InterPro" id="IPR041399">
    <property type="entry name" value="Catalase_large_C"/>
</dbReference>
<keyword evidence="4 10" id="KW-0575">Peroxidase</keyword>
<organism evidence="15 16">
    <name type="scientific">Discina gigas</name>
    <dbReference type="NCBI Taxonomy" id="1032678"/>
    <lineage>
        <taxon>Eukaryota</taxon>
        <taxon>Fungi</taxon>
        <taxon>Dikarya</taxon>
        <taxon>Ascomycota</taxon>
        <taxon>Pezizomycotina</taxon>
        <taxon>Pezizomycetes</taxon>
        <taxon>Pezizales</taxon>
        <taxon>Discinaceae</taxon>
        <taxon>Discina</taxon>
    </lineage>
</organism>
<dbReference type="InterPro" id="IPR010582">
    <property type="entry name" value="Catalase_immune_responsive"/>
</dbReference>
<dbReference type="PROSITE" id="PS51402">
    <property type="entry name" value="CATALASE_3"/>
    <property type="match status" value="1"/>
</dbReference>
<dbReference type="InterPro" id="IPR002226">
    <property type="entry name" value="Catalase_haem_BS"/>
</dbReference>
<dbReference type="SMART" id="SM01060">
    <property type="entry name" value="Catalase"/>
    <property type="match status" value="1"/>
</dbReference>
<dbReference type="InterPro" id="IPR043156">
    <property type="entry name" value="Catalase_clade2_helical"/>
</dbReference>
<evidence type="ECO:0000256" key="12">
    <source>
        <dbReference type="RuleBase" id="RU004142"/>
    </source>
</evidence>
<dbReference type="PROSITE" id="PS00438">
    <property type="entry name" value="CATALASE_2"/>
    <property type="match status" value="1"/>
</dbReference>
<dbReference type="Gene3D" id="3.40.50.880">
    <property type="match status" value="1"/>
</dbReference>
<evidence type="ECO:0000256" key="8">
    <source>
        <dbReference type="ARBA" id="ARBA00023004"/>
    </source>
</evidence>